<reference evidence="2 3" key="1">
    <citation type="journal article" date="2015" name="Genome Announc.">
        <title>Draft Genome Sequence and Gene Annotation of the Entomopathogenic Fungus Verticillium hemipterigenum.</title>
        <authorList>
            <person name="Horn F."/>
            <person name="Habel A."/>
            <person name="Scharf D.H."/>
            <person name="Dworschak J."/>
            <person name="Brakhage A.A."/>
            <person name="Guthke R."/>
            <person name="Hertweck C."/>
            <person name="Linde J."/>
        </authorList>
    </citation>
    <scope>NUCLEOTIDE SEQUENCE [LARGE SCALE GENOMIC DNA]</scope>
</reference>
<proteinExistence type="predicted"/>
<dbReference type="OrthoDB" id="4521980at2759"/>
<feature type="compositionally biased region" description="Polar residues" evidence="1">
    <location>
        <begin position="1"/>
        <end position="14"/>
    </location>
</feature>
<evidence type="ECO:0000256" key="1">
    <source>
        <dbReference type="SAM" id="MobiDB-lite"/>
    </source>
</evidence>
<evidence type="ECO:0000313" key="2">
    <source>
        <dbReference type="EMBL" id="CEJ93500.1"/>
    </source>
</evidence>
<dbReference type="AlphaFoldDB" id="A0A0A1TPD6"/>
<dbReference type="Proteomes" id="UP000039046">
    <property type="component" value="Unassembled WGS sequence"/>
</dbReference>
<dbReference type="EMBL" id="CDHN01000005">
    <property type="protein sequence ID" value="CEJ93500.1"/>
    <property type="molecule type" value="Genomic_DNA"/>
</dbReference>
<organism evidence="2 3">
    <name type="scientific">[Torrubiella] hemipterigena</name>
    <dbReference type="NCBI Taxonomy" id="1531966"/>
    <lineage>
        <taxon>Eukaryota</taxon>
        <taxon>Fungi</taxon>
        <taxon>Dikarya</taxon>
        <taxon>Ascomycota</taxon>
        <taxon>Pezizomycotina</taxon>
        <taxon>Sordariomycetes</taxon>
        <taxon>Hypocreomycetidae</taxon>
        <taxon>Hypocreales</taxon>
        <taxon>Clavicipitaceae</taxon>
        <taxon>Clavicipitaceae incertae sedis</taxon>
        <taxon>'Torrubiella' clade</taxon>
    </lineage>
</organism>
<gene>
    <name evidence="2" type="ORF">VHEMI09082</name>
</gene>
<evidence type="ECO:0000313" key="3">
    <source>
        <dbReference type="Proteomes" id="UP000039046"/>
    </source>
</evidence>
<accession>A0A0A1TPD6</accession>
<protein>
    <submittedName>
        <fullName evidence="2">Uncharacterized protein</fullName>
    </submittedName>
</protein>
<name>A0A0A1TPD6_9HYPO</name>
<dbReference type="HOGENOM" id="CLU_1391115_0_0_1"/>
<feature type="region of interest" description="Disordered" evidence="1">
    <location>
        <begin position="1"/>
        <end position="25"/>
    </location>
</feature>
<sequence>METTETMDTTQSIVPTEIEEEPEPTAEISWPVWQLPYKNSAMAPWNITISRDDFECMLESFEAWHYNDIWSVKPMPQEESSNTTLVHFARYMAETPDYSIVIHAGLDSSGEEKITILSIIWETIETLWSATGEQISEDYAKREVVLLSRQHLVCELPGLEELQYDEWWPKWAAWKSRILASIPDRTNTQSNNVDPE</sequence>
<keyword evidence="3" id="KW-1185">Reference proteome</keyword>